<sequence>MDRLATFGVGDFVHIERSGRKVTDQDRVFEHAECDFESHYGKAKLHVFSFGPHEEDNILCISVGSQQDTLLVRVQSACYTAEIFRATDCDCHEQLHSSLKMVYKEGGLLVYMICDGRGAGLLTKIRGLALGDSEGLDTFDAYHRLQVDPDPRDYTRVVSVLKWFEPKRLALLTNNPRKLAGIAELGVPVEHRSLQIEPTDGSRSYLNTKRLKFGHLLDSEMFDM</sequence>
<keyword evidence="5" id="KW-1185">Reference proteome</keyword>
<organism evidence="4 5">
    <name type="scientific">Winogradskya humida</name>
    <dbReference type="NCBI Taxonomy" id="113566"/>
    <lineage>
        <taxon>Bacteria</taxon>
        <taxon>Bacillati</taxon>
        <taxon>Actinomycetota</taxon>
        <taxon>Actinomycetes</taxon>
        <taxon>Micromonosporales</taxon>
        <taxon>Micromonosporaceae</taxon>
        <taxon>Winogradskya</taxon>
    </lineage>
</organism>
<evidence type="ECO:0000256" key="1">
    <source>
        <dbReference type="ARBA" id="ARBA00005104"/>
    </source>
</evidence>
<feature type="domain" description="GTP cyclohydrolase II" evidence="3">
    <location>
        <begin position="32"/>
        <end position="192"/>
    </location>
</feature>
<name>A0ABQ3ZNW9_9ACTN</name>
<dbReference type="Proteomes" id="UP000603200">
    <property type="component" value="Unassembled WGS sequence"/>
</dbReference>
<gene>
    <name evidence="4" type="ORF">Ahu01nite_033840</name>
</gene>
<dbReference type="Pfam" id="PF00925">
    <property type="entry name" value="GTP_cyclohydro2"/>
    <property type="match status" value="1"/>
</dbReference>
<reference evidence="4 5" key="1">
    <citation type="submission" date="2021-01" db="EMBL/GenBank/DDBJ databases">
        <title>Whole genome shotgun sequence of Actinoplanes humidus NBRC 14915.</title>
        <authorList>
            <person name="Komaki H."/>
            <person name="Tamura T."/>
        </authorList>
    </citation>
    <scope>NUCLEOTIDE SEQUENCE [LARGE SCALE GENOMIC DNA]</scope>
    <source>
        <strain evidence="4 5">NBRC 14915</strain>
    </source>
</reference>
<evidence type="ECO:0000313" key="5">
    <source>
        <dbReference type="Proteomes" id="UP000603200"/>
    </source>
</evidence>
<dbReference type="InterPro" id="IPR036144">
    <property type="entry name" value="RibA-like_sf"/>
</dbReference>
<dbReference type="PANTHER" id="PTHR21327:SF38">
    <property type="entry name" value="3,4-DIHYDROXY-2-BUTANONE 4-PHOSPHATE SYNTHASE"/>
    <property type="match status" value="1"/>
</dbReference>
<dbReference type="PANTHER" id="PTHR21327">
    <property type="entry name" value="GTP CYCLOHYDROLASE II-RELATED"/>
    <property type="match status" value="1"/>
</dbReference>
<comment type="caution">
    <text evidence="4">The sequence shown here is derived from an EMBL/GenBank/DDBJ whole genome shotgun (WGS) entry which is preliminary data.</text>
</comment>
<dbReference type="EMBL" id="BOMN01000040">
    <property type="protein sequence ID" value="GIE20282.1"/>
    <property type="molecule type" value="Genomic_DNA"/>
</dbReference>
<dbReference type="InterPro" id="IPR032677">
    <property type="entry name" value="GTP_cyclohydro_II"/>
</dbReference>
<dbReference type="Gene3D" id="3.40.50.10990">
    <property type="entry name" value="GTP cyclohydrolase II"/>
    <property type="match status" value="1"/>
</dbReference>
<keyword evidence="2" id="KW-0686">Riboflavin biosynthesis</keyword>
<dbReference type="SUPFAM" id="SSF142695">
    <property type="entry name" value="RibA-like"/>
    <property type="match status" value="1"/>
</dbReference>
<protein>
    <recommendedName>
        <fullName evidence="3">GTP cyclohydrolase II domain-containing protein</fullName>
    </recommendedName>
</protein>
<evidence type="ECO:0000313" key="4">
    <source>
        <dbReference type="EMBL" id="GIE20282.1"/>
    </source>
</evidence>
<evidence type="ECO:0000259" key="3">
    <source>
        <dbReference type="Pfam" id="PF00925"/>
    </source>
</evidence>
<evidence type="ECO:0000256" key="2">
    <source>
        <dbReference type="ARBA" id="ARBA00022619"/>
    </source>
</evidence>
<comment type="pathway">
    <text evidence="1">Cofactor biosynthesis; riboflavin biosynthesis.</text>
</comment>
<accession>A0ABQ3ZNW9</accession>
<proteinExistence type="predicted"/>